<gene>
    <name evidence="1" type="ORF">L1987_70405</name>
</gene>
<comment type="caution">
    <text evidence="1">The sequence shown here is derived from an EMBL/GenBank/DDBJ whole genome shotgun (WGS) entry which is preliminary data.</text>
</comment>
<proteinExistence type="predicted"/>
<accession>A0ACB9AQ32</accession>
<evidence type="ECO:0000313" key="2">
    <source>
        <dbReference type="Proteomes" id="UP001056120"/>
    </source>
</evidence>
<sequence length="66" mass="7524">MLARLVIHRCKYCRYLGASCYLIKRSGRWFHAAPWLAPNGVGFTGARHVSGLGKSCAFTFRRFVFN</sequence>
<evidence type="ECO:0000313" key="1">
    <source>
        <dbReference type="EMBL" id="KAI3711856.1"/>
    </source>
</evidence>
<dbReference type="EMBL" id="CM042041">
    <property type="protein sequence ID" value="KAI3711856.1"/>
    <property type="molecule type" value="Genomic_DNA"/>
</dbReference>
<reference evidence="2" key="1">
    <citation type="journal article" date="2022" name="Mol. Ecol. Resour.">
        <title>The genomes of chicory, endive, great burdock and yacon provide insights into Asteraceae palaeo-polyploidization history and plant inulin production.</title>
        <authorList>
            <person name="Fan W."/>
            <person name="Wang S."/>
            <person name="Wang H."/>
            <person name="Wang A."/>
            <person name="Jiang F."/>
            <person name="Liu H."/>
            <person name="Zhao H."/>
            <person name="Xu D."/>
            <person name="Zhang Y."/>
        </authorList>
    </citation>
    <scope>NUCLEOTIDE SEQUENCE [LARGE SCALE GENOMIC DNA]</scope>
    <source>
        <strain evidence="2">cv. Yunnan</strain>
    </source>
</reference>
<dbReference type="Proteomes" id="UP001056120">
    <property type="component" value="Linkage Group LG24"/>
</dbReference>
<reference evidence="1 2" key="2">
    <citation type="journal article" date="2022" name="Mol. Ecol. Resour.">
        <title>The genomes of chicory, endive, great burdock and yacon provide insights into Asteraceae paleo-polyploidization history and plant inulin production.</title>
        <authorList>
            <person name="Fan W."/>
            <person name="Wang S."/>
            <person name="Wang H."/>
            <person name="Wang A."/>
            <person name="Jiang F."/>
            <person name="Liu H."/>
            <person name="Zhao H."/>
            <person name="Xu D."/>
            <person name="Zhang Y."/>
        </authorList>
    </citation>
    <scope>NUCLEOTIDE SEQUENCE [LARGE SCALE GENOMIC DNA]</scope>
    <source>
        <strain evidence="2">cv. Yunnan</strain>
        <tissue evidence="1">Leaves</tissue>
    </source>
</reference>
<protein>
    <submittedName>
        <fullName evidence="1">Uncharacterized protein</fullName>
    </submittedName>
</protein>
<organism evidence="1 2">
    <name type="scientific">Smallanthus sonchifolius</name>
    <dbReference type="NCBI Taxonomy" id="185202"/>
    <lineage>
        <taxon>Eukaryota</taxon>
        <taxon>Viridiplantae</taxon>
        <taxon>Streptophyta</taxon>
        <taxon>Embryophyta</taxon>
        <taxon>Tracheophyta</taxon>
        <taxon>Spermatophyta</taxon>
        <taxon>Magnoliopsida</taxon>
        <taxon>eudicotyledons</taxon>
        <taxon>Gunneridae</taxon>
        <taxon>Pentapetalae</taxon>
        <taxon>asterids</taxon>
        <taxon>campanulids</taxon>
        <taxon>Asterales</taxon>
        <taxon>Asteraceae</taxon>
        <taxon>Asteroideae</taxon>
        <taxon>Heliantheae alliance</taxon>
        <taxon>Millerieae</taxon>
        <taxon>Smallanthus</taxon>
    </lineage>
</organism>
<name>A0ACB9AQ32_9ASTR</name>
<keyword evidence="2" id="KW-1185">Reference proteome</keyword>